<dbReference type="AlphaFoldDB" id="A0A2D4EW56"/>
<proteinExistence type="predicted"/>
<accession>A0A2D4EW56</accession>
<sequence>MIYCSSFQISFSMKMITISTPFFSLSFPVDKPNLLVSPSALKRTSSTKCLPSRESHSKSHDSQPKTIRLLFRQNEIQCRWNLQAEYELPWKINVTVEISSCVLFSVPPKWQHIHDEKQAVEPNPSFQLKSKLAFDQSIYLH</sequence>
<name>A0A2D4EW56_MICCO</name>
<reference evidence="1" key="2">
    <citation type="submission" date="2017-11" db="EMBL/GenBank/DDBJ databases">
        <title>Coralsnake Venomics: Analyses of Venom Gland Transcriptomes and Proteomes of Six Brazilian Taxa.</title>
        <authorList>
            <person name="Aird S.D."/>
            <person name="Jorge da Silva N."/>
            <person name="Qiu L."/>
            <person name="Villar-Briones A."/>
            <person name="Aparecida-Saddi V."/>
            <person name="Campos-Telles M.P."/>
            <person name="Grau M."/>
            <person name="Mikheyev A.S."/>
        </authorList>
    </citation>
    <scope>NUCLEOTIDE SEQUENCE</scope>
    <source>
        <tissue evidence="1">Venom_gland</tissue>
    </source>
</reference>
<dbReference type="EMBL" id="IACJ01028987">
    <property type="protein sequence ID" value="LAA39176.1"/>
    <property type="molecule type" value="Transcribed_RNA"/>
</dbReference>
<reference evidence="1" key="1">
    <citation type="submission" date="2017-07" db="EMBL/GenBank/DDBJ databases">
        <authorList>
            <person name="Mikheyev A."/>
            <person name="Grau M."/>
        </authorList>
    </citation>
    <scope>NUCLEOTIDE SEQUENCE</scope>
    <source>
        <tissue evidence="1">Venom_gland</tissue>
    </source>
</reference>
<protein>
    <submittedName>
        <fullName evidence="1">Uncharacterized protein</fullName>
    </submittedName>
</protein>
<organism evidence="1">
    <name type="scientific">Micrurus corallinus</name>
    <name type="common">Brazilian coral snake</name>
    <dbReference type="NCBI Taxonomy" id="54390"/>
    <lineage>
        <taxon>Eukaryota</taxon>
        <taxon>Metazoa</taxon>
        <taxon>Chordata</taxon>
        <taxon>Craniata</taxon>
        <taxon>Vertebrata</taxon>
        <taxon>Euteleostomi</taxon>
        <taxon>Lepidosauria</taxon>
        <taxon>Squamata</taxon>
        <taxon>Bifurcata</taxon>
        <taxon>Unidentata</taxon>
        <taxon>Episquamata</taxon>
        <taxon>Toxicofera</taxon>
        <taxon>Serpentes</taxon>
        <taxon>Colubroidea</taxon>
        <taxon>Elapidae</taxon>
        <taxon>Elapinae</taxon>
        <taxon>Micrurus</taxon>
    </lineage>
</organism>
<evidence type="ECO:0000313" key="1">
    <source>
        <dbReference type="EMBL" id="LAA39176.1"/>
    </source>
</evidence>